<dbReference type="PANTHER" id="PTHR12159">
    <property type="entry name" value="G/T AND G/U MISMATCH-SPECIFIC DNA GLYCOSYLASE"/>
    <property type="match status" value="1"/>
</dbReference>
<name>A0A444LL07_9HYPH</name>
<accession>A0A444LL07</accession>
<dbReference type="Pfam" id="PF03167">
    <property type="entry name" value="UDG"/>
    <property type="match status" value="1"/>
</dbReference>
<evidence type="ECO:0000313" key="7">
    <source>
        <dbReference type="Proteomes" id="UP000287687"/>
    </source>
</evidence>
<keyword evidence="2" id="KW-0378">Hydrolase</keyword>
<keyword evidence="7" id="KW-1185">Reference proteome</keyword>
<organism evidence="6 7">
    <name type="scientific">Neorhizobium lilium</name>
    <dbReference type="NCBI Taxonomy" id="2503024"/>
    <lineage>
        <taxon>Bacteria</taxon>
        <taxon>Pseudomonadati</taxon>
        <taxon>Pseudomonadota</taxon>
        <taxon>Alphaproteobacteria</taxon>
        <taxon>Hyphomicrobiales</taxon>
        <taxon>Rhizobiaceae</taxon>
        <taxon>Rhizobium/Agrobacterium group</taxon>
        <taxon>Neorhizobium</taxon>
    </lineage>
</organism>
<evidence type="ECO:0000256" key="2">
    <source>
        <dbReference type="ARBA" id="ARBA00022801"/>
    </source>
</evidence>
<evidence type="ECO:0000259" key="5">
    <source>
        <dbReference type="Pfam" id="PF03167"/>
    </source>
</evidence>
<comment type="caution">
    <text evidence="6">The sequence shown here is derived from an EMBL/GenBank/DDBJ whole genome shotgun (WGS) entry which is preliminary data.</text>
</comment>
<evidence type="ECO:0000313" key="6">
    <source>
        <dbReference type="EMBL" id="RWX80982.1"/>
    </source>
</evidence>
<gene>
    <name evidence="6" type="ORF">EPK99_01195</name>
</gene>
<dbReference type="Proteomes" id="UP000287687">
    <property type="component" value="Unassembled WGS sequence"/>
</dbReference>
<dbReference type="OrthoDB" id="9799921at2"/>
<dbReference type="PANTHER" id="PTHR12159:SF9">
    <property type="entry name" value="G_T MISMATCH-SPECIFIC THYMINE DNA GLYCOSYLASE"/>
    <property type="match status" value="1"/>
</dbReference>
<feature type="domain" description="Uracil-DNA glycosylase-like" evidence="5">
    <location>
        <begin position="27"/>
        <end position="170"/>
    </location>
</feature>
<dbReference type="GO" id="GO:0006285">
    <property type="term" value="P:base-excision repair, AP site formation"/>
    <property type="evidence" value="ECO:0007669"/>
    <property type="project" value="InterPro"/>
</dbReference>
<dbReference type="AlphaFoldDB" id="A0A444LL07"/>
<sequence length="209" mass="22751">MRDDARTSVGAASDEAANPSGPSEILAPGLSVVFCGLNPALSAARDGHNFSNRSNRFWRVLHLAGFTPRQLEAEEEREILAYGLGLTSAVARPTKSASELKRHDYLTAAPVLESNIRHFAPANLAFLGKAAYAAIGLNAHIEWGKQADDFAGASVWVLPNPSGLNRAFNLERLTRHYRELHLTLELKREATALSMGVEKPKTRVARRGV</sequence>
<dbReference type="InterPro" id="IPR005122">
    <property type="entry name" value="Uracil-DNA_glycosylase-like"/>
</dbReference>
<proteinExistence type="predicted"/>
<protein>
    <submittedName>
        <fullName evidence="6">G/U mismatch-specific DNA glycosylase</fullName>
    </submittedName>
</protein>
<evidence type="ECO:0000256" key="1">
    <source>
        <dbReference type="ARBA" id="ARBA00022763"/>
    </source>
</evidence>
<keyword evidence="1" id="KW-0227">DNA damage</keyword>
<dbReference type="RefSeq" id="WP_128440809.1">
    <property type="nucleotide sequence ID" value="NZ_SBIP01000001.1"/>
</dbReference>
<dbReference type="GO" id="GO:0004844">
    <property type="term" value="F:uracil DNA N-glycosylase activity"/>
    <property type="evidence" value="ECO:0007669"/>
    <property type="project" value="TreeGrafter"/>
</dbReference>
<keyword evidence="3" id="KW-0234">DNA repair</keyword>
<dbReference type="InterPro" id="IPR015637">
    <property type="entry name" value="MUG/TDG"/>
</dbReference>
<evidence type="ECO:0000256" key="4">
    <source>
        <dbReference type="SAM" id="MobiDB-lite"/>
    </source>
</evidence>
<feature type="region of interest" description="Disordered" evidence="4">
    <location>
        <begin position="1"/>
        <end position="22"/>
    </location>
</feature>
<dbReference type="NCBIfam" id="NF007570">
    <property type="entry name" value="PRK10201.1"/>
    <property type="match status" value="1"/>
</dbReference>
<dbReference type="GO" id="GO:0008263">
    <property type="term" value="F:pyrimidine-specific mismatch base pair DNA N-glycosylase activity"/>
    <property type="evidence" value="ECO:0007669"/>
    <property type="project" value="TreeGrafter"/>
</dbReference>
<dbReference type="SUPFAM" id="SSF52141">
    <property type="entry name" value="Uracil-DNA glycosylase-like"/>
    <property type="match status" value="1"/>
</dbReference>
<reference evidence="6 7" key="1">
    <citation type="submission" date="2019-01" db="EMBL/GenBank/DDBJ databases">
        <title>The draft genome of Rhizobium sp. 24NR.</title>
        <authorList>
            <person name="Liu L."/>
            <person name="Liang L."/>
            <person name="Shi S."/>
            <person name="Xu L."/>
            <person name="Wang X."/>
            <person name="Li L."/>
            <person name="Zhang X."/>
        </authorList>
    </citation>
    <scope>NUCLEOTIDE SEQUENCE [LARGE SCALE GENOMIC DNA]</scope>
    <source>
        <strain evidence="6 7">24NR</strain>
    </source>
</reference>
<dbReference type="InterPro" id="IPR036895">
    <property type="entry name" value="Uracil-DNA_glycosylase-like_sf"/>
</dbReference>
<evidence type="ECO:0000256" key="3">
    <source>
        <dbReference type="ARBA" id="ARBA00023204"/>
    </source>
</evidence>
<dbReference type="Gene3D" id="3.40.470.10">
    <property type="entry name" value="Uracil-DNA glycosylase-like domain"/>
    <property type="match status" value="1"/>
</dbReference>
<dbReference type="EMBL" id="SBIP01000001">
    <property type="protein sequence ID" value="RWX80982.1"/>
    <property type="molecule type" value="Genomic_DNA"/>
</dbReference>
<dbReference type="CDD" id="cd10028">
    <property type="entry name" value="UDG-F2_TDG_MUG"/>
    <property type="match status" value="1"/>
</dbReference>